<protein>
    <recommendedName>
        <fullName evidence="4">DUF2937 family protein</fullName>
    </recommendedName>
</protein>
<comment type="caution">
    <text evidence="2">The sequence shown here is derived from an EMBL/GenBank/DDBJ whole genome shotgun (WGS) entry which is preliminary data.</text>
</comment>
<feature type="transmembrane region" description="Helical" evidence="1">
    <location>
        <begin position="177"/>
        <end position="201"/>
    </location>
</feature>
<keyword evidence="1" id="KW-0472">Membrane</keyword>
<evidence type="ECO:0000313" key="2">
    <source>
        <dbReference type="EMBL" id="MBY8823794.1"/>
    </source>
</evidence>
<feature type="transmembrane region" description="Helical" evidence="1">
    <location>
        <begin position="12"/>
        <end position="36"/>
    </location>
</feature>
<dbReference type="EMBL" id="JAINVV010000008">
    <property type="protein sequence ID" value="MBY8823794.1"/>
    <property type="molecule type" value="Genomic_DNA"/>
</dbReference>
<accession>A0ABS7PR42</accession>
<gene>
    <name evidence="2" type="ORF">K7G82_15925</name>
</gene>
<keyword evidence="3" id="KW-1185">Reference proteome</keyword>
<evidence type="ECO:0008006" key="4">
    <source>
        <dbReference type="Google" id="ProtNLM"/>
    </source>
</evidence>
<evidence type="ECO:0000313" key="3">
    <source>
        <dbReference type="Proteomes" id="UP000706039"/>
    </source>
</evidence>
<organism evidence="2 3">
    <name type="scientific">Sphingomonas colocasiae</name>
    <dbReference type="NCBI Taxonomy" id="1848973"/>
    <lineage>
        <taxon>Bacteria</taxon>
        <taxon>Pseudomonadati</taxon>
        <taxon>Pseudomonadota</taxon>
        <taxon>Alphaproteobacteria</taxon>
        <taxon>Sphingomonadales</taxon>
        <taxon>Sphingomonadaceae</taxon>
        <taxon>Sphingomonas</taxon>
    </lineage>
</organism>
<sequence length="224" mass="24279">MLAKLEQVYLGILRVVILVAATVALLVAGFGLASAIPPLIRSSGLTETSKPNGGTLAEFIAEQKITETVSDAPKDVEAFILPDLKAAAKILHTYLGQRTTTKLTDWEKGLQSFADEMPGHSLTYATSVLDVANQLKISKGKPLSEERVAQLVDWHKNRFEANVSARAASEVEANARFWLTLGGAGAAFLAFVLIIFIFLFVKIERSLRLVHTTSIIPPAQDAHE</sequence>
<name>A0ABS7PR42_9SPHN</name>
<evidence type="ECO:0000256" key="1">
    <source>
        <dbReference type="SAM" id="Phobius"/>
    </source>
</evidence>
<proteinExistence type="predicted"/>
<reference evidence="2 3" key="1">
    <citation type="submission" date="2021-08" db="EMBL/GenBank/DDBJ databases">
        <authorList>
            <person name="Tuo L."/>
        </authorList>
    </citation>
    <scope>NUCLEOTIDE SEQUENCE [LARGE SCALE GENOMIC DNA]</scope>
    <source>
        <strain evidence="2 3">JCM 31229</strain>
    </source>
</reference>
<dbReference type="RefSeq" id="WP_222990911.1">
    <property type="nucleotide sequence ID" value="NZ_JAINVV010000008.1"/>
</dbReference>
<dbReference type="Proteomes" id="UP000706039">
    <property type="component" value="Unassembled WGS sequence"/>
</dbReference>
<keyword evidence="1" id="KW-1133">Transmembrane helix</keyword>
<keyword evidence="1" id="KW-0812">Transmembrane</keyword>